<feature type="domain" description="Thioredoxin" evidence="11">
    <location>
        <begin position="3"/>
        <end position="164"/>
    </location>
</feature>
<evidence type="ECO:0000256" key="2">
    <source>
        <dbReference type="ARBA" id="ARBA00009796"/>
    </source>
</evidence>
<dbReference type="Pfam" id="PF10417">
    <property type="entry name" value="1-cysPrx_C"/>
    <property type="match status" value="1"/>
</dbReference>
<comment type="caution">
    <text evidence="12">The sequence shown here is derived from an EMBL/GenBank/DDBJ whole genome shotgun (WGS) entry which is preliminary data.</text>
</comment>
<evidence type="ECO:0000256" key="8">
    <source>
        <dbReference type="ARBA" id="ARBA00032824"/>
    </source>
</evidence>
<gene>
    <name evidence="12" type="ORF">CWE14_07285</name>
</gene>
<dbReference type="NCBIfam" id="NF011576">
    <property type="entry name" value="PRK15000.1"/>
    <property type="match status" value="1"/>
</dbReference>
<evidence type="ECO:0000256" key="5">
    <source>
        <dbReference type="ARBA" id="ARBA00023002"/>
    </source>
</evidence>
<dbReference type="SUPFAM" id="SSF52833">
    <property type="entry name" value="Thioredoxin-like"/>
    <property type="match status" value="1"/>
</dbReference>
<dbReference type="Proteomes" id="UP000287823">
    <property type="component" value="Unassembled WGS sequence"/>
</dbReference>
<keyword evidence="3" id="KW-0963">Cytoplasm</keyword>
<evidence type="ECO:0000259" key="11">
    <source>
        <dbReference type="PROSITE" id="PS51352"/>
    </source>
</evidence>
<evidence type="ECO:0000256" key="1">
    <source>
        <dbReference type="ARBA" id="ARBA00004496"/>
    </source>
</evidence>
<organism evidence="12 13">
    <name type="scientific">Aliidiomarina soli</name>
    <dbReference type="NCBI Taxonomy" id="1928574"/>
    <lineage>
        <taxon>Bacteria</taxon>
        <taxon>Pseudomonadati</taxon>
        <taxon>Pseudomonadota</taxon>
        <taxon>Gammaproteobacteria</taxon>
        <taxon>Alteromonadales</taxon>
        <taxon>Idiomarinaceae</taxon>
        <taxon>Aliidiomarina</taxon>
    </lineage>
</organism>
<dbReference type="PANTHER" id="PTHR10681">
    <property type="entry name" value="THIOREDOXIN PEROXIDASE"/>
    <property type="match status" value="1"/>
</dbReference>
<reference evidence="12 13" key="1">
    <citation type="journal article" date="2011" name="Front. Microbiol.">
        <title>Genomic signatures of strain selection and enhancement in Bacillus atrophaeus var. globigii, a historical biowarfare simulant.</title>
        <authorList>
            <person name="Gibbons H.S."/>
            <person name="Broomall S.M."/>
            <person name="McNew L.A."/>
            <person name="Daligault H."/>
            <person name="Chapman C."/>
            <person name="Bruce D."/>
            <person name="Karavis M."/>
            <person name="Krepps M."/>
            <person name="McGregor P.A."/>
            <person name="Hong C."/>
            <person name="Park K.H."/>
            <person name="Akmal A."/>
            <person name="Feldman A."/>
            <person name="Lin J.S."/>
            <person name="Chang W.E."/>
            <person name="Higgs B.W."/>
            <person name="Demirev P."/>
            <person name="Lindquist J."/>
            <person name="Liem A."/>
            <person name="Fochler E."/>
            <person name="Read T.D."/>
            <person name="Tapia R."/>
            <person name="Johnson S."/>
            <person name="Bishop-Lilly K.A."/>
            <person name="Detter C."/>
            <person name="Han C."/>
            <person name="Sozhamannan S."/>
            <person name="Rosenzweig C.N."/>
            <person name="Skowronski E.W."/>
        </authorList>
    </citation>
    <scope>NUCLEOTIDE SEQUENCE [LARGE SCALE GENOMIC DNA]</scope>
    <source>
        <strain evidence="12 13">Y4G10-17</strain>
    </source>
</reference>
<keyword evidence="7" id="KW-0676">Redox-active center</keyword>
<evidence type="ECO:0000256" key="7">
    <source>
        <dbReference type="ARBA" id="ARBA00023284"/>
    </source>
</evidence>
<dbReference type="InterPro" id="IPR013766">
    <property type="entry name" value="Thioredoxin_domain"/>
</dbReference>
<evidence type="ECO:0000256" key="4">
    <source>
        <dbReference type="ARBA" id="ARBA00022559"/>
    </source>
</evidence>
<accession>A0A432WH36</accession>
<dbReference type="AlphaFoldDB" id="A0A432WH36"/>
<keyword evidence="5" id="KW-0560">Oxidoreductase</keyword>
<dbReference type="GO" id="GO:0005829">
    <property type="term" value="C:cytosol"/>
    <property type="evidence" value="ECO:0007669"/>
    <property type="project" value="TreeGrafter"/>
</dbReference>
<dbReference type="InterPro" id="IPR024706">
    <property type="entry name" value="Peroxiredoxin_AhpC-typ"/>
</dbReference>
<comment type="function">
    <text evidence="9">Thiol-specific peroxidase that catalyzes the reduction of hydrogen peroxide and organic hydroperoxides to water and alcohols, respectively. Plays a role in cell protection against oxidative stress by detoxifying peroxides.</text>
</comment>
<name>A0A432WH36_9GAMM</name>
<dbReference type="Pfam" id="PF00578">
    <property type="entry name" value="AhpC-TSA"/>
    <property type="match status" value="1"/>
</dbReference>
<protein>
    <recommendedName>
        <fullName evidence="8">Thioredoxin peroxidase</fullName>
    </recommendedName>
</protein>
<evidence type="ECO:0000256" key="6">
    <source>
        <dbReference type="ARBA" id="ARBA00023157"/>
    </source>
</evidence>
<comment type="subcellular location">
    <subcellularLocation>
        <location evidence="1">Cytoplasm</location>
    </subcellularLocation>
</comment>
<evidence type="ECO:0000256" key="10">
    <source>
        <dbReference type="PIRSR" id="PIRSR000239-1"/>
    </source>
</evidence>
<comment type="similarity">
    <text evidence="2">Belongs to the peroxiredoxin family. AhpC/Prx1 subfamily.</text>
</comment>
<dbReference type="InterPro" id="IPR036249">
    <property type="entry name" value="Thioredoxin-like_sf"/>
</dbReference>
<dbReference type="GO" id="GO:0045454">
    <property type="term" value="P:cell redox homeostasis"/>
    <property type="evidence" value="ECO:0007669"/>
    <property type="project" value="TreeGrafter"/>
</dbReference>
<keyword evidence="13" id="KW-1185">Reference proteome</keyword>
<dbReference type="PIRSF" id="PIRSF000239">
    <property type="entry name" value="AHPC"/>
    <property type="match status" value="1"/>
</dbReference>
<dbReference type="CDD" id="cd03015">
    <property type="entry name" value="PRX_Typ2cys"/>
    <property type="match status" value="1"/>
</dbReference>
<feature type="active site" description="Cysteine sulfenic acid (-SOH) intermediate; for peroxidase activity" evidence="10">
    <location>
        <position position="51"/>
    </location>
</feature>
<dbReference type="GO" id="GO:0033554">
    <property type="term" value="P:cellular response to stress"/>
    <property type="evidence" value="ECO:0007669"/>
    <property type="project" value="TreeGrafter"/>
</dbReference>
<proteinExistence type="inferred from homology"/>
<dbReference type="GO" id="GO:0006979">
    <property type="term" value="P:response to oxidative stress"/>
    <property type="evidence" value="ECO:0007669"/>
    <property type="project" value="TreeGrafter"/>
</dbReference>
<dbReference type="PROSITE" id="PS51352">
    <property type="entry name" value="THIOREDOXIN_2"/>
    <property type="match status" value="1"/>
</dbReference>
<dbReference type="GO" id="GO:0008379">
    <property type="term" value="F:thioredoxin peroxidase activity"/>
    <property type="evidence" value="ECO:0007669"/>
    <property type="project" value="TreeGrafter"/>
</dbReference>
<dbReference type="InterPro" id="IPR050217">
    <property type="entry name" value="Peroxiredoxin"/>
</dbReference>
<dbReference type="FunFam" id="3.40.30.10:FF:000002">
    <property type="entry name" value="Alkyl hydroperoxide reductase C"/>
    <property type="match status" value="1"/>
</dbReference>
<evidence type="ECO:0000313" key="12">
    <source>
        <dbReference type="EMBL" id="RUO33041.1"/>
    </source>
</evidence>
<sequence>MAVLVGRQAPDFTAAAVLGNGEIVEDFNFADHIKGSKAVLFFYPLDFTFVCPSELIAFDKRLAEFEKRGVKVIGCSIDSQFSHNAWRNTNVDNGGIGQVKYPLVADVKHEVVKAYDIEHPEAGVAFRASFLIDEEGQVRHQVVNDLPLGRNVDEMLRMVDALNFHEKHGEVCPAGWNEGDEGMKADAAGVSAYLSKNSDKL</sequence>
<keyword evidence="4" id="KW-0575">Peroxidase</keyword>
<evidence type="ECO:0000256" key="9">
    <source>
        <dbReference type="ARBA" id="ARBA00037420"/>
    </source>
</evidence>
<dbReference type="InterPro" id="IPR000866">
    <property type="entry name" value="AhpC/TSA"/>
</dbReference>
<keyword evidence="6" id="KW-1015">Disulfide bond</keyword>
<dbReference type="Gene3D" id="3.40.30.10">
    <property type="entry name" value="Glutaredoxin"/>
    <property type="match status" value="1"/>
</dbReference>
<dbReference type="GO" id="GO:0042744">
    <property type="term" value="P:hydrogen peroxide catabolic process"/>
    <property type="evidence" value="ECO:0007669"/>
    <property type="project" value="TreeGrafter"/>
</dbReference>
<dbReference type="PANTHER" id="PTHR10681:SF128">
    <property type="entry name" value="THIOREDOXIN-DEPENDENT PEROXIDE REDUCTASE, MITOCHONDRIAL"/>
    <property type="match status" value="1"/>
</dbReference>
<dbReference type="InterPro" id="IPR019479">
    <property type="entry name" value="Peroxiredoxin_C"/>
</dbReference>
<evidence type="ECO:0000256" key="3">
    <source>
        <dbReference type="ARBA" id="ARBA00022490"/>
    </source>
</evidence>
<dbReference type="EMBL" id="PIPO01000003">
    <property type="protein sequence ID" value="RUO33041.1"/>
    <property type="molecule type" value="Genomic_DNA"/>
</dbReference>
<dbReference type="RefSeq" id="WP_126789841.1">
    <property type="nucleotide sequence ID" value="NZ_PIPO01000003.1"/>
</dbReference>
<evidence type="ECO:0000313" key="13">
    <source>
        <dbReference type="Proteomes" id="UP000287823"/>
    </source>
</evidence>